<dbReference type="EMBL" id="LT552122">
    <property type="protein sequence ID" value="SAL98506.1"/>
    <property type="molecule type" value="Genomic_DNA"/>
</dbReference>
<organism evidence="2">
    <name type="scientific">Absidia glauca</name>
    <name type="common">Pin mould</name>
    <dbReference type="NCBI Taxonomy" id="4829"/>
    <lineage>
        <taxon>Eukaryota</taxon>
        <taxon>Fungi</taxon>
        <taxon>Fungi incertae sedis</taxon>
        <taxon>Mucoromycota</taxon>
        <taxon>Mucoromycotina</taxon>
        <taxon>Mucoromycetes</taxon>
        <taxon>Mucorales</taxon>
        <taxon>Cunninghamellaceae</taxon>
        <taxon>Absidia</taxon>
    </lineage>
</organism>
<evidence type="ECO:0000313" key="2">
    <source>
        <dbReference type="EMBL" id="SAL98506.1"/>
    </source>
</evidence>
<gene>
    <name evidence="2" type="primary">ABSGL_04047.1 scaffold 4806</name>
</gene>
<protein>
    <submittedName>
        <fullName evidence="2">Uncharacterized protein</fullName>
    </submittedName>
</protein>
<keyword evidence="3" id="KW-1185">Reference proteome</keyword>
<proteinExistence type="predicted"/>
<accession>A0A168MH52</accession>
<dbReference type="STRING" id="4829.A0A168MH52"/>
<sequence length="205" mass="23854">MAPYHERRASYALNRKNECFWTDHSLLTIQLEFKRIPLGPGLWKANRMLLHQKEFRDQLNRRLDYLAKELDPCTSSQDNLDKIKVQVKRFIRSYGRRQASLRSATLDQLQKDRHYIFVSPPIADDQRQRLESIDKEINRLQQDPVDIAALQAGIRWREQGGKSAGYLKRIIHQQRNLQQHTASLANTKVSDLPSPAPGQSRSSQV</sequence>
<evidence type="ECO:0000313" key="3">
    <source>
        <dbReference type="Proteomes" id="UP000078561"/>
    </source>
</evidence>
<feature type="region of interest" description="Disordered" evidence="1">
    <location>
        <begin position="186"/>
        <end position="205"/>
    </location>
</feature>
<dbReference type="OrthoDB" id="2290280at2759"/>
<name>A0A168MH52_ABSGL</name>
<dbReference type="AlphaFoldDB" id="A0A168MH52"/>
<reference evidence="2" key="1">
    <citation type="submission" date="2016-04" db="EMBL/GenBank/DDBJ databases">
        <authorList>
            <person name="Evans L.H."/>
            <person name="Alamgir A."/>
            <person name="Owens N."/>
            <person name="Weber N.D."/>
            <person name="Virtaneva K."/>
            <person name="Barbian K."/>
            <person name="Babar A."/>
            <person name="Rosenke K."/>
        </authorList>
    </citation>
    <scope>NUCLEOTIDE SEQUENCE [LARGE SCALE GENOMIC DNA]</scope>
    <source>
        <strain evidence="2">CBS 101.48</strain>
    </source>
</reference>
<evidence type="ECO:0000256" key="1">
    <source>
        <dbReference type="SAM" id="MobiDB-lite"/>
    </source>
</evidence>
<dbReference type="Proteomes" id="UP000078561">
    <property type="component" value="Unassembled WGS sequence"/>
</dbReference>
<dbReference type="InParanoid" id="A0A168MH52"/>